<dbReference type="AlphaFoldDB" id="A0A2G8RGI5"/>
<keyword evidence="1" id="KW-0812">Transmembrane</keyword>
<evidence type="ECO:0000256" key="1">
    <source>
        <dbReference type="SAM" id="Phobius"/>
    </source>
</evidence>
<feature type="transmembrane region" description="Helical" evidence="1">
    <location>
        <begin position="83"/>
        <end position="101"/>
    </location>
</feature>
<feature type="transmembrane region" description="Helical" evidence="1">
    <location>
        <begin position="107"/>
        <end position="125"/>
    </location>
</feature>
<gene>
    <name evidence="2" type="ORF">P775_11000</name>
</gene>
<feature type="transmembrane region" description="Helical" evidence="1">
    <location>
        <begin position="52"/>
        <end position="71"/>
    </location>
</feature>
<keyword evidence="3" id="KW-1185">Reference proteome</keyword>
<keyword evidence="1" id="KW-0472">Membrane</keyword>
<name>A0A2G8RGI5_9RHOB</name>
<keyword evidence="1" id="KW-1133">Transmembrane helix</keyword>
<evidence type="ECO:0000313" key="3">
    <source>
        <dbReference type="Proteomes" id="UP000231259"/>
    </source>
</evidence>
<reference evidence="2 3" key="1">
    <citation type="submission" date="2013-09" db="EMBL/GenBank/DDBJ databases">
        <title>Genome sequencing of Phaeobacter antarcticus sp. nov. SM1211.</title>
        <authorList>
            <person name="Zhang X.-Y."/>
            <person name="Liu C."/>
            <person name="Chen X.-L."/>
            <person name="Xie B.-B."/>
            <person name="Qin Q.-L."/>
            <person name="Rong J.-C."/>
            <person name="Zhang Y.-Z."/>
        </authorList>
    </citation>
    <scope>NUCLEOTIDE SEQUENCE [LARGE SCALE GENOMIC DNA]</scope>
    <source>
        <strain evidence="2 3">SM1211</strain>
    </source>
</reference>
<comment type="caution">
    <text evidence="2">The sequence shown here is derived from an EMBL/GenBank/DDBJ whole genome shotgun (WGS) entry which is preliminary data.</text>
</comment>
<accession>A0A2G8RGI5</accession>
<organism evidence="2 3">
    <name type="scientific">Puniceibacterium antarcticum</name>
    <dbReference type="NCBI Taxonomy" id="1206336"/>
    <lineage>
        <taxon>Bacteria</taxon>
        <taxon>Pseudomonadati</taxon>
        <taxon>Pseudomonadota</taxon>
        <taxon>Alphaproteobacteria</taxon>
        <taxon>Rhodobacterales</taxon>
        <taxon>Paracoccaceae</taxon>
        <taxon>Puniceibacterium</taxon>
    </lineage>
</organism>
<dbReference type="EMBL" id="AWWI01000066">
    <property type="protein sequence ID" value="PIL20188.1"/>
    <property type="molecule type" value="Genomic_DNA"/>
</dbReference>
<evidence type="ECO:0000313" key="2">
    <source>
        <dbReference type="EMBL" id="PIL20188.1"/>
    </source>
</evidence>
<dbReference type="OrthoDB" id="7502269at2"/>
<sequence length="137" mass="14890">MKPLLLWIWHLDTRLTEIVLGSVSLARGVTLALPGDMMTADAYRAFDLLPESAWAVLFTAFGLAQLAAVVINGRWRRSPAIRATGAIFGVWSFTALTTGFVVSGGLSLASCQYGILAFWSAYCLINISSKTARRLHV</sequence>
<dbReference type="Proteomes" id="UP000231259">
    <property type="component" value="Unassembled WGS sequence"/>
</dbReference>
<proteinExistence type="predicted"/>
<protein>
    <submittedName>
        <fullName evidence="2">Uncharacterized protein</fullName>
    </submittedName>
</protein>
<dbReference type="RefSeq" id="WP_099910961.1">
    <property type="nucleotide sequence ID" value="NZ_AWWI01000066.1"/>
</dbReference>